<evidence type="ECO:0000256" key="7">
    <source>
        <dbReference type="ARBA" id="ARBA00022842"/>
    </source>
</evidence>
<comment type="cofactor">
    <cofactor evidence="11">
        <name>Mg(2+)</name>
        <dbReference type="ChEBI" id="CHEBI:18420"/>
    </cofactor>
    <text evidence="11">Binds 2 magnesium ions per tetramer.</text>
</comment>
<protein>
    <recommendedName>
        <fullName evidence="11">Phenylalanine--tRNA ligase beta subunit</fullName>
        <ecNumber evidence="11">6.1.1.20</ecNumber>
    </recommendedName>
    <alternativeName>
        <fullName evidence="11">Phenylalanyl-tRNA synthetase beta subunit</fullName>
        <shortName evidence="11">PheRS</shortName>
    </alternativeName>
</protein>
<keyword evidence="9 11" id="KW-0030">Aminoacyl-tRNA synthetase</keyword>
<evidence type="ECO:0000256" key="3">
    <source>
        <dbReference type="ARBA" id="ARBA00022598"/>
    </source>
</evidence>
<dbReference type="InterPro" id="IPR041616">
    <property type="entry name" value="PheRS_beta_core"/>
</dbReference>
<dbReference type="EMBL" id="MGFX01000006">
    <property type="protein sequence ID" value="OGM15399.1"/>
    <property type="molecule type" value="Genomic_DNA"/>
</dbReference>
<dbReference type="SUPFAM" id="SSF56037">
    <property type="entry name" value="PheT/TilS domain"/>
    <property type="match status" value="1"/>
</dbReference>
<feature type="binding site" evidence="11">
    <location>
        <position position="357"/>
    </location>
    <ligand>
        <name>Mg(2+)</name>
        <dbReference type="ChEBI" id="CHEBI:18420"/>
        <note>shared with alpha subunit</note>
    </ligand>
</feature>
<dbReference type="SUPFAM" id="SSF54991">
    <property type="entry name" value="Anticodon-binding domain of PheRS"/>
    <property type="match status" value="1"/>
</dbReference>
<dbReference type="SUPFAM" id="SSF55681">
    <property type="entry name" value="Class II aaRS and biotin synthetases"/>
    <property type="match status" value="1"/>
</dbReference>
<comment type="caution">
    <text evidence="14">The sequence shown here is derived from an EMBL/GenBank/DDBJ whole genome shotgun (WGS) entry which is preliminary data.</text>
</comment>
<dbReference type="GO" id="GO:0004826">
    <property type="term" value="F:phenylalanine-tRNA ligase activity"/>
    <property type="evidence" value="ECO:0007669"/>
    <property type="project" value="UniProtKB-UniRule"/>
</dbReference>
<comment type="subcellular location">
    <subcellularLocation>
        <location evidence="11">Cytoplasm</location>
    </subcellularLocation>
</comment>
<feature type="binding site" evidence="11">
    <location>
        <position position="354"/>
    </location>
    <ligand>
        <name>Mg(2+)</name>
        <dbReference type="ChEBI" id="CHEBI:18420"/>
        <note>shared with alpha subunit</note>
    </ligand>
</feature>
<gene>
    <name evidence="11" type="primary">pheT</name>
    <name evidence="14" type="ORF">A2V97_02090</name>
</gene>
<dbReference type="PANTHER" id="PTHR10947:SF0">
    <property type="entry name" value="PHENYLALANINE--TRNA LIGASE BETA SUBUNIT"/>
    <property type="match status" value="1"/>
</dbReference>
<dbReference type="InterPro" id="IPR045864">
    <property type="entry name" value="aa-tRNA-synth_II/BPL/LPL"/>
</dbReference>
<dbReference type="Pfam" id="PF03483">
    <property type="entry name" value="B3_4"/>
    <property type="match status" value="1"/>
</dbReference>
<comment type="catalytic activity">
    <reaction evidence="10 11">
        <text>tRNA(Phe) + L-phenylalanine + ATP = L-phenylalanyl-tRNA(Phe) + AMP + diphosphate + H(+)</text>
        <dbReference type="Rhea" id="RHEA:19413"/>
        <dbReference type="Rhea" id="RHEA-COMP:9668"/>
        <dbReference type="Rhea" id="RHEA-COMP:9699"/>
        <dbReference type="ChEBI" id="CHEBI:15378"/>
        <dbReference type="ChEBI" id="CHEBI:30616"/>
        <dbReference type="ChEBI" id="CHEBI:33019"/>
        <dbReference type="ChEBI" id="CHEBI:58095"/>
        <dbReference type="ChEBI" id="CHEBI:78442"/>
        <dbReference type="ChEBI" id="CHEBI:78531"/>
        <dbReference type="ChEBI" id="CHEBI:456215"/>
        <dbReference type="EC" id="6.1.1.20"/>
    </reaction>
</comment>
<keyword evidence="3 11" id="KW-0436">Ligase</keyword>
<dbReference type="GO" id="GO:0000287">
    <property type="term" value="F:magnesium ion binding"/>
    <property type="evidence" value="ECO:0007669"/>
    <property type="project" value="UniProtKB-UniRule"/>
</dbReference>
<name>A0A1F7XKU0_9BACT</name>
<dbReference type="Proteomes" id="UP000177382">
    <property type="component" value="Unassembled WGS sequence"/>
</dbReference>
<dbReference type="Pfam" id="PF03484">
    <property type="entry name" value="B5"/>
    <property type="match status" value="1"/>
</dbReference>
<evidence type="ECO:0000313" key="14">
    <source>
        <dbReference type="EMBL" id="OGM15399.1"/>
    </source>
</evidence>
<keyword evidence="6 11" id="KW-0067">ATP-binding</keyword>
<dbReference type="SMART" id="SM00874">
    <property type="entry name" value="B5"/>
    <property type="match status" value="1"/>
</dbReference>
<evidence type="ECO:0000313" key="15">
    <source>
        <dbReference type="Proteomes" id="UP000177382"/>
    </source>
</evidence>
<dbReference type="InterPro" id="IPR009061">
    <property type="entry name" value="DNA-bd_dom_put_sf"/>
</dbReference>
<feature type="domain" description="FDX-ACB" evidence="12">
    <location>
        <begin position="564"/>
        <end position="648"/>
    </location>
</feature>
<dbReference type="GO" id="GO:0009328">
    <property type="term" value="C:phenylalanine-tRNA ligase complex"/>
    <property type="evidence" value="ECO:0007669"/>
    <property type="project" value="TreeGrafter"/>
</dbReference>
<evidence type="ECO:0000256" key="4">
    <source>
        <dbReference type="ARBA" id="ARBA00022723"/>
    </source>
</evidence>
<evidence type="ECO:0000259" key="13">
    <source>
        <dbReference type="PROSITE" id="PS51483"/>
    </source>
</evidence>
<feature type="binding site" evidence="11">
    <location>
        <position position="348"/>
    </location>
    <ligand>
        <name>Mg(2+)</name>
        <dbReference type="ChEBI" id="CHEBI:18420"/>
        <note>shared with alpha subunit</note>
    </ligand>
</feature>
<dbReference type="Gene3D" id="3.30.930.10">
    <property type="entry name" value="Bira Bifunctional Protein, Domain 2"/>
    <property type="match status" value="1"/>
</dbReference>
<dbReference type="AlphaFoldDB" id="A0A1F7XKU0"/>
<evidence type="ECO:0000256" key="10">
    <source>
        <dbReference type="ARBA" id="ARBA00049255"/>
    </source>
</evidence>
<keyword evidence="5 11" id="KW-0547">Nucleotide-binding</keyword>
<keyword evidence="8 11" id="KW-0648">Protein biosynthesis</keyword>
<proteinExistence type="inferred from homology"/>
<evidence type="ECO:0000256" key="6">
    <source>
        <dbReference type="ARBA" id="ARBA00022840"/>
    </source>
</evidence>
<dbReference type="HAMAP" id="MF_00283">
    <property type="entry name" value="Phe_tRNA_synth_beta1"/>
    <property type="match status" value="1"/>
</dbReference>
<dbReference type="EC" id="6.1.1.20" evidence="11"/>
<evidence type="ECO:0000256" key="9">
    <source>
        <dbReference type="ARBA" id="ARBA00023146"/>
    </source>
</evidence>
<dbReference type="SMART" id="SM00873">
    <property type="entry name" value="B3_4"/>
    <property type="match status" value="1"/>
</dbReference>
<dbReference type="Gene3D" id="3.30.70.380">
    <property type="entry name" value="Ferrodoxin-fold anticodon-binding domain"/>
    <property type="match status" value="1"/>
</dbReference>
<accession>A0A1F7XKU0</accession>
<dbReference type="Pfam" id="PF17759">
    <property type="entry name" value="tRNA_synthFbeta"/>
    <property type="match status" value="1"/>
</dbReference>
<sequence>MNILVPDNWLRDFLQTKASTNKIAEDLSLCGPSVEKVERVGSDSIYSIEVTTNRVDSASVFGIAREACAILPQFGVKALLYPIKVGNLKFVSKVNYLEVNVDSSLCPRFSAVLIRNVSIAQSPDWMKERLSLCGVRPINNVVDISNYIMHELGQPVHTFDYDKILGAKMVLRKSRRVEKLTTLDGKTHALFGDDIVIEDGKGRLIDLAGIMGGENSAVDETTKNILLFVQTYNPVNIRKTSMSLAHRTEAAVLFEKSLDPELVSLGISRGIDLFESLTKGKAEKEILDIYPNPYKPMKVQTNLDFINSRLGISLSKSNITQIFGSLGFEANWRGGTLEVLVPSWRANDVSLPEDIVEEIARIYGYHKLPSKLMEGAIPEPLVNSPFEFESKIKSILKGYGAAEVYTLSLVSSGEAPSGLKLKNPLGPEGEYLRTSLMPSLVKAAKENSGEKEPYHLFEMANIYLPAGRQDLPEEKMTLAGIFVGSSFREAKGMIEGLLAELKFEGKLTPEEGPHYLPSRRLSVKSGPREIGSFGELEEGSFYYEIDVEELRADSKEVGSFTAIPKYPAQIEDITLSFPGRTKIGEVISSIKSSDKLIARVELTDTFQDSYTFRLWYQHPSKTLTDGEVDEIRKLVIRRLNEKFGGVIKG</sequence>
<dbReference type="InterPro" id="IPR005147">
    <property type="entry name" value="tRNA_synthase_B5-dom"/>
</dbReference>
<dbReference type="Gene3D" id="3.50.40.10">
    <property type="entry name" value="Phenylalanyl-trna Synthetase, Chain B, domain 3"/>
    <property type="match status" value="1"/>
</dbReference>
<comment type="similarity">
    <text evidence="1 11">Belongs to the phenylalanyl-tRNA synthetase beta subunit family. Type 1 subfamily.</text>
</comment>
<reference evidence="14 15" key="1">
    <citation type="journal article" date="2016" name="Nat. Commun.">
        <title>Thousands of microbial genomes shed light on interconnected biogeochemical processes in an aquifer system.</title>
        <authorList>
            <person name="Anantharaman K."/>
            <person name="Brown C.T."/>
            <person name="Hug L.A."/>
            <person name="Sharon I."/>
            <person name="Castelle C.J."/>
            <person name="Probst A.J."/>
            <person name="Thomas B.C."/>
            <person name="Singh A."/>
            <person name="Wilkins M.J."/>
            <person name="Karaoz U."/>
            <person name="Brodie E.L."/>
            <person name="Williams K.H."/>
            <person name="Hubbard S.S."/>
            <person name="Banfield J.F."/>
        </authorList>
    </citation>
    <scope>NUCLEOTIDE SEQUENCE [LARGE SCALE GENOMIC DNA]</scope>
</reference>
<dbReference type="InterPro" id="IPR004532">
    <property type="entry name" value="Phe-tRNA-ligase_IIc_bsu_bact"/>
</dbReference>
<keyword evidence="11" id="KW-0963">Cytoplasm</keyword>
<keyword evidence="4 11" id="KW-0479">Metal-binding</keyword>
<dbReference type="STRING" id="1802485.A2V97_02090"/>
<evidence type="ECO:0000259" key="12">
    <source>
        <dbReference type="PROSITE" id="PS51447"/>
    </source>
</evidence>
<dbReference type="InterPro" id="IPR020825">
    <property type="entry name" value="Phe-tRNA_synthase-like_B3/B4"/>
</dbReference>
<dbReference type="NCBIfam" id="TIGR00472">
    <property type="entry name" value="pheT_bact"/>
    <property type="match status" value="1"/>
</dbReference>
<comment type="subunit">
    <text evidence="2 11">Tetramer of two alpha and two beta subunits.</text>
</comment>
<dbReference type="GO" id="GO:0003723">
    <property type="term" value="F:RNA binding"/>
    <property type="evidence" value="ECO:0007669"/>
    <property type="project" value="InterPro"/>
</dbReference>
<evidence type="ECO:0000256" key="5">
    <source>
        <dbReference type="ARBA" id="ARBA00022741"/>
    </source>
</evidence>
<dbReference type="SMART" id="SM00896">
    <property type="entry name" value="FDX-ACB"/>
    <property type="match status" value="1"/>
</dbReference>
<dbReference type="InterPro" id="IPR036690">
    <property type="entry name" value="Fdx_antiC-bd_sf"/>
</dbReference>
<evidence type="ECO:0000256" key="8">
    <source>
        <dbReference type="ARBA" id="ARBA00022917"/>
    </source>
</evidence>
<dbReference type="Pfam" id="PF03147">
    <property type="entry name" value="FDX-ACB"/>
    <property type="match status" value="1"/>
</dbReference>
<dbReference type="PROSITE" id="PS51483">
    <property type="entry name" value="B5"/>
    <property type="match status" value="1"/>
</dbReference>
<dbReference type="GO" id="GO:0006432">
    <property type="term" value="P:phenylalanyl-tRNA aminoacylation"/>
    <property type="evidence" value="ECO:0007669"/>
    <property type="project" value="UniProtKB-UniRule"/>
</dbReference>
<dbReference type="InterPro" id="IPR005146">
    <property type="entry name" value="B3/B4_tRNA-bd"/>
</dbReference>
<dbReference type="Gene3D" id="3.30.56.10">
    <property type="match status" value="2"/>
</dbReference>
<feature type="domain" description="B5" evidence="13">
    <location>
        <begin position="294"/>
        <end position="370"/>
    </location>
</feature>
<organism evidence="14 15">
    <name type="scientific">Candidatus Woesebacteria bacterium RBG_16_42_24</name>
    <dbReference type="NCBI Taxonomy" id="1802485"/>
    <lineage>
        <taxon>Bacteria</taxon>
        <taxon>Candidatus Woeseibacteriota</taxon>
    </lineage>
</organism>
<dbReference type="GO" id="GO:0005524">
    <property type="term" value="F:ATP binding"/>
    <property type="evidence" value="ECO:0007669"/>
    <property type="project" value="UniProtKB-UniRule"/>
</dbReference>
<dbReference type="PANTHER" id="PTHR10947">
    <property type="entry name" value="PHENYLALANYL-TRNA SYNTHETASE BETA CHAIN AND LEUCINE-RICH REPEAT-CONTAINING PROTEIN 47"/>
    <property type="match status" value="1"/>
</dbReference>
<dbReference type="PROSITE" id="PS51447">
    <property type="entry name" value="FDX_ACB"/>
    <property type="match status" value="1"/>
</dbReference>
<evidence type="ECO:0000256" key="1">
    <source>
        <dbReference type="ARBA" id="ARBA00008653"/>
    </source>
</evidence>
<dbReference type="InterPro" id="IPR045060">
    <property type="entry name" value="Phe-tRNA-ligase_IIc_bsu"/>
</dbReference>
<dbReference type="SUPFAM" id="SSF46955">
    <property type="entry name" value="Putative DNA-binding domain"/>
    <property type="match status" value="2"/>
</dbReference>
<evidence type="ECO:0000256" key="11">
    <source>
        <dbReference type="HAMAP-Rule" id="MF_00283"/>
    </source>
</evidence>
<feature type="binding site" evidence="11">
    <location>
        <position position="358"/>
    </location>
    <ligand>
        <name>Mg(2+)</name>
        <dbReference type="ChEBI" id="CHEBI:18420"/>
        <note>shared with alpha subunit</note>
    </ligand>
</feature>
<dbReference type="InterPro" id="IPR005121">
    <property type="entry name" value="Fdx_antiC-bd"/>
</dbReference>
<evidence type="ECO:0000256" key="2">
    <source>
        <dbReference type="ARBA" id="ARBA00011209"/>
    </source>
</evidence>
<keyword evidence="7 11" id="KW-0460">Magnesium</keyword>